<keyword evidence="14" id="KW-1185">Reference proteome</keyword>
<comment type="cofactor">
    <cofactor evidence="1 10">
        <name>pyridoxal 5'-phosphate</name>
        <dbReference type="ChEBI" id="CHEBI:597326"/>
    </cofactor>
</comment>
<dbReference type="PANTHER" id="PTHR11601:SF34">
    <property type="entry name" value="CYSTEINE DESULFURASE"/>
    <property type="match status" value="1"/>
</dbReference>
<evidence type="ECO:0000256" key="2">
    <source>
        <dbReference type="ARBA" id="ARBA00006490"/>
    </source>
</evidence>
<dbReference type="InterPro" id="IPR016454">
    <property type="entry name" value="Cysteine_dSase"/>
</dbReference>
<evidence type="ECO:0000259" key="11">
    <source>
        <dbReference type="Pfam" id="PF00266"/>
    </source>
</evidence>
<dbReference type="InterPro" id="IPR015422">
    <property type="entry name" value="PyrdxlP-dep_Trfase_small"/>
</dbReference>
<evidence type="ECO:0000256" key="4">
    <source>
        <dbReference type="ARBA" id="ARBA00022679"/>
    </source>
</evidence>
<evidence type="ECO:0000256" key="8">
    <source>
        <dbReference type="ARBA" id="ARBA00023014"/>
    </source>
</evidence>
<evidence type="ECO:0000313" key="15">
    <source>
        <dbReference type="Proteomes" id="UP000255213"/>
    </source>
</evidence>
<accession>A0A1Q8EFZ4</accession>
<dbReference type="RefSeq" id="WP_075098318.1">
    <property type="nucleotide sequence ID" value="NZ_MSJL01000002.1"/>
</dbReference>
<dbReference type="EMBL" id="MSJL01000002">
    <property type="protein sequence ID" value="OLF50735.1"/>
    <property type="molecule type" value="Genomic_DNA"/>
</dbReference>
<dbReference type="Pfam" id="PF00266">
    <property type="entry name" value="Aminotran_5"/>
    <property type="match status" value="1"/>
</dbReference>
<dbReference type="SUPFAM" id="SSF53383">
    <property type="entry name" value="PLP-dependent transferases"/>
    <property type="match status" value="1"/>
</dbReference>
<dbReference type="AlphaFoldDB" id="A0A1Q8EFZ4"/>
<dbReference type="Gene3D" id="3.90.1150.10">
    <property type="entry name" value="Aspartate Aminotransferase, domain 1"/>
    <property type="match status" value="1"/>
</dbReference>
<dbReference type="InterPro" id="IPR020578">
    <property type="entry name" value="Aminotrans_V_PyrdxlP_BS"/>
</dbReference>
<evidence type="ECO:0000313" key="12">
    <source>
        <dbReference type="EMBL" id="OLF50735.1"/>
    </source>
</evidence>
<proteinExistence type="inferred from homology"/>
<name>A0A1Q8EFZ4_STRAI</name>
<dbReference type="InterPro" id="IPR015424">
    <property type="entry name" value="PyrdxlP-dep_Trfase"/>
</dbReference>
<comment type="catalytic activity">
    <reaction evidence="9">
        <text>(sulfur carrier)-H + L-cysteine = (sulfur carrier)-SH + L-alanine</text>
        <dbReference type="Rhea" id="RHEA:43892"/>
        <dbReference type="Rhea" id="RHEA-COMP:14737"/>
        <dbReference type="Rhea" id="RHEA-COMP:14739"/>
        <dbReference type="ChEBI" id="CHEBI:29917"/>
        <dbReference type="ChEBI" id="CHEBI:35235"/>
        <dbReference type="ChEBI" id="CHEBI:57972"/>
        <dbReference type="ChEBI" id="CHEBI:64428"/>
        <dbReference type="EC" id="2.8.1.7"/>
    </reaction>
</comment>
<evidence type="ECO:0000256" key="6">
    <source>
        <dbReference type="ARBA" id="ARBA00022898"/>
    </source>
</evidence>
<evidence type="ECO:0000313" key="13">
    <source>
        <dbReference type="EMBL" id="SUN07635.1"/>
    </source>
</evidence>
<sequence>MIYLDHAATTSLSDAALQTFMTISKEYYGNPSSIHWAGRKANAILRQARADIAQTLATKPESIIFTSGGSEADTLAIQGYALANQHKGKHLITTAIEHHAVLRTMEYLEQRLGFEVTYIKPINQAISAQQIKEALRPDTILVSVMYANNETGLLLPISEIGEILTNHQAVFHVDAVQAIGKIPISPEQLGIDFLSAAAHKFHGPKGVGFLYSRLPNFDALIHGGRQEEQHRAGTENLAGIAAMATALKEQTAQLDQHFQTVLGLKTYLLDQLAASNYYLNETEPSLPHIVNIGFPNQLNEQLLMRLDLAGIAVSSGSACTAGVIQNSHVLEALYGGNSRRLKESIRISFSHETTKEGIDFLVQQLHAIIGGTY</sequence>
<dbReference type="GO" id="GO:0051536">
    <property type="term" value="F:iron-sulfur cluster binding"/>
    <property type="evidence" value="ECO:0007669"/>
    <property type="project" value="UniProtKB-KW"/>
</dbReference>
<evidence type="ECO:0000256" key="7">
    <source>
        <dbReference type="ARBA" id="ARBA00023004"/>
    </source>
</evidence>
<dbReference type="Gene3D" id="3.40.640.10">
    <property type="entry name" value="Type I PLP-dependent aspartate aminotransferase-like (Major domain)"/>
    <property type="match status" value="1"/>
</dbReference>
<dbReference type="InterPro" id="IPR000192">
    <property type="entry name" value="Aminotrans_V_dom"/>
</dbReference>
<evidence type="ECO:0000313" key="14">
    <source>
        <dbReference type="Proteomes" id="UP000186437"/>
    </source>
</evidence>
<keyword evidence="4 13" id="KW-0808">Transferase</keyword>
<evidence type="ECO:0000256" key="3">
    <source>
        <dbReference type="ARBA" id="ARBA00012239"/>
    </source>
</evidence>
<dbReference type="Proteomes" id="UP000186437">
    <property type="component" value="Unassembled WGS sequence"/>
</dbReference>
<reference evidence="13 15" key="3">
    <citation type="submission" date="2018-06" db="EMBL/GenBank/DDBJ databases">
        <authorList>
            <consortium name="Pathogen Informatics"/>
            <person name="Doyle S."/>
        </authorList>
    </citation>
    <scope>NUCLEOTIDE SEQUENCE [LARGE SCALE GENOMIC DNA]</scope>
    <source>
        <strain evidence="13 15">NCTC12957</strain>
    </source>
</reference>
<protein>
    <recommendedName>
        <fullName evidence="3">cysteine desulfurase</fullName>
        <ecNumber evidence="3">2.8.1.7</ecNumber>
    </recommendedName>
</protein>
<evidence type="ECO:0000256" key="9">
    <source>
        <dbReference type="ARBA" id="ARBA00050776"/>
    </source>
</evidence>
<feature type="domain" description="Aminotransferase class V" evidence="11">
    <location>
        <begin position="2"/>
        <end position="361"/>
    </location>
</feature>
<evidence type="ECO:0000256" key="10">
    <source>
        <dbReference type="RuleBase" id="RU004504"/>
    </source>
</evidence>
<dbReference type="InterPro" id="IPR015421">
    <property type="entry name" value="PyrdxlP-dep_Trfase_major"/>
</dbReference>
<reference evidence="14" key="2">
    <citation type="submission" date="2016-12" db="EMBL/GenBank/DDBJ databases">
        <authorList>
            <person name="Gulvik C.A."/>
        </authorList>
    </citation>
    <scope>NUCLEOTIDE SEQUENCE [LARGE SCALE GENOMIC DNA]</scope>
    <source>
        <strain evidence="14">ATCC 51725</strain>
    </source>
</reference>
<keyword evidence="5" id="KW-0479">Metal-binding</keyword>
<keyword evidence="6" id="KW-0663">Pyridoxal phosphate</keyword>
<reference evidence="12" key="1">
    <citation type="submission" date="2016-12" db="EMBL/GenBank/DDBJ databases">
        <authorList>
            <person name="Song W.-J."/>
            <person name="Kurnit D.M."/>
        </authorList>
    </citation>
    <scope>NUCLEOTIDE SEQUENCE [LARGE SCALE GENOMIC DNA]</scope>
    <source>
        <strain evidence="12">ATCC 51725</strain>
    </source>
</reference>
<dbReference type="EC" id="2.8.1.7" evidence="3"/>
<dbReference type="PANTHER" id="PTHR11601">
    <property type="entry name" value="CYSTEINE DESULFURYLASE FAMILY MEMBER"/>
    <property type="match status" value="1"/>
</dbReference>
<dbReference type="NCBIfam" id="NF002806">
    <property type="entry name" value="PRK02948.1"/>
    <property type="match status" value="1"/>
</dbReference>
<dbReference type="PROSITE" id="PS00595">
    <property type="entry name" value="AA_TRANSFER_CLASS_5"/>
    <property type="match status" value="1"/>
</dbReference>
<dbReference type="Gene3D" id="1.10.260.50">
    <property type="match status" value="1"/>
</dbReference>
<gene>
    <name evidence="13" type="primary">iscS_1</name>
    <name evidence="12" type="ORF">BU200_00695</name>
    <name evidence="13" type="ORF">NCTC12957_01306</name>
</gene>
<evidence type="ECO:0000256" key="5">
    <source>
        <dbReference type="ARBA" id="ARBA00022723"/>
    </source>
</evidence>
<dbReference type="OrthoDB" id="9808002at2"/>
<dbReference type="Proteomes" id="UP000255213">
    <property type="component" value="Unassembled WGS sequence"/>
</dbReference>
<dbReference type="GO" id="GO:0046872">
    <property type="term" value="F:metal ion binding"/>
    <property type="evidence" value="ECO:0007669"/>
    <property type="project" value="UniProtKB-KW"/>
</dbReference>
<dbReference type="PIRSF" id="PIRSF005572">
    <property type="entry name" value="NifS"/>
    <property type="match status" value="1"/>
</dbReference>
<organism evidence="12 14">
    <name type="scientific">Streptococcus acidominimus</name>
    <dbReference type="NCBI Taxonomy" id="1326"/>
    <lineage>
        <taxon>Bacteria</taxon>
        <taxon>Bacillati</taxon>
        <taxon>Bacillota</taxon>
        <taxon>Bacilli</taxon>
        <taxon>Lactobacillales</taxon>
        <taxon>Streptococcaceae</taxon>
        <taxon>Streptococcus</taxon>
    </lineage>
</organism>
<keyword evidence="8" id="KW-0411">Iron-sulfur</keyword>
<dbReference type="GO" id="GO:0031071">
    <property type="term" value="F:cysteine desulfurase activity"/>
    <property type="evidence" value="ECO:0007669"/>
    <property type="project" value="UniProtKB-EC"/>
</dbReference>
<keyword evidence="7" id="KW-0408">Iron</keyword>
<comment type="similarity">
    <text evidence="2">Belongs to the class-V pyridoxal-phosphate-dependent aminotransferase family. NifS/IscS subfamily.</text>
</comment>
<dbReference type="EMBL" id="UHEN01000001">
    <property type="protein sequence ID" value="SUN07635.1"/>
    <property type="molecule type" value="Genomic_DNA"/>
</dbReference>
<evidence type="ECO:0000256" key="1">
    <source>
        <dbReference type="ARBA" id="ARBA00001933"/>
    </source>
</evidence>